<comment type="catalytic activity">
    <reaction evidence="1">
        <text>ATP + H2O = AMP + diphosphate + H(+)</text>
        <dbReference type="Rhea" id="RHEA:14245"/>
        <dbReference type="ChEBI" id="CHEBI:15377"/>
        <dbReference type="ChEBI" id="CHEBI:15378"/>
        <dbReference type="ChEBI" id="CHEBI:30616"/>
        <dbReference type="ChEBI" id="CHEBI:33019"/>
        <dbReference type="ChEBI" id="CHEBI:456215"/>
        <dbReference type="EC" id="3.6.1.8"/>
    </reaction>
</comment>
<dbReference type="GO" id="GO:0046061">
    <property type="term" value="P:dATP catabolic process"/>
    <property type="evidence" value="ECO:0007669"/>
    <property type="project" value="TreeGrafter"/>
</dbReference>
<dbReference type="GO" id="GO:0006950">
    <property type="term" value="P:response to stress"/>
    <property type="evidence" value="ECO:0007669"/>
    <property type="project" value="UniProtKB-ARBA"/>
</dbReference>
<dbReference type="GO" id="GO:0047693">
    <property type="term" value="F:ATP diphosphatase activity"/>
    <property type="evidence" value="ECO:0007669"/>
    <property type="project" value="UniProtKB-EC"/>
</dbReference>
<gene>
    <name evidence="7" type="ORF">Tel_01945</name>
</gene>
<evidence type="ECO:0000256" key="5">
    <source>
        <dbReference type="SAM" id="Coils"/>
    </source>
</evidence>
<evidence type="ECO:0000313" key="8">
    <source>
        <dbReference type="Proteomes" id="UP000055136"/>
    </source>
</evidence>
<dbReference type="GO" id="GO:0006203">
    <property type="term" value="P:dGTP catabolic process"/>
    <property type="evidence" value="ECO:0007669"/>
    <property type="project" value="TreeGrafter"/>
</dbReference>
<evidence type="ECO:0000256" key="2">
    <source>
        <dbReference type="ARBA" id="ARBA00061115"/>
    </source>
</evidence>
<dbReference type="AlphaFoldDB" id="A0A0S2THS1"/>
<dbReference type="EC" id="3.6.1.8" evidence="3"/>
<dbReference type="CDD" id="cd11528">
    <property type="entry name" value="NTP-PPase_MazG_Nterm"/>
    <property type="match status" value="1"/>
</dbReference>
<protein>
    <recommendedName>
        <fullName evidence="4">Nucleoside triphosphate pyrophosphohydrolase</fullName>
        <ecNumber evidence="3">3.6.1.8</ecNumber>
    </recommendedName>
</protein>
<dbReference type="PANTHER" id="PTHR30522:SF0">
    <property type="entry name" value="NUCLEOSIDE TRIPHOSPHATE PYROPHOSPHOHYDROLASE"/>
    <property type="match status" value="1"/>
</dbReference>
<feature type="domain" description="NTP pyrophosphohydrolase MazG-like" evidence="6">
    <location>
        <begin position="24"/>
        <end position="97"/>
    </location>
</feature>
<dbReference type="Gene3D" id="1.10.287.1080">
    <property type="entry name" value="MazG-like"/>
    <property type="match status" value="2"/>
</dbReference>
<name>A0A0S2THS1_9GAMM</name>
<evidence type="ECO:0000256" key="1">
    <source>
        <dbReference type="ARBA" id="ARBA00052141"/>
    </source>
</evidence>
<dbReference type="GO" id="GO:0046081">
    <property type="term" value="P:dUTP catabolic process"/>
    <property type="evidence" value="ECO:0007669"/>
    <property type="project" value="TreeGrafter"/>
</dbReference>
<dbReference type="CDD" id="cd11529">
    <property type="entry name" value="NTP-PPase_MazG_Cterm"/>
    <property type="match status" value="1"/>
</dbReference>
<dbReference type="InterPro" id="IPR011551">
    <property type="entry name" value="NTP_PyrPHydrolase_MazG"/>
</dbReference>
<dbReference type="FunFam" id="1.10.287.1080:FF:000003">
    <property type="entry name" value="Nucleoside triphosphate pyrophosphohydrolase"/>
    <property type="match status" value="1"/>
</dbReference>
<dbReference type="GO" id="GO:0046076">
    <property type="term" value="P:dTTP catabolic process"/>
    <property type="evidence" value="ECO:0007669"/>
    <property type="project" value="TreeGrafter"/>
</dbReference>
<keyword evidence="5" id="KW-0175">Coiled coil</keyword>
<sequence length="267" mass="30399">MQRLLEVMAALRDPQRGCPWDRQQTYRTILPYTLEEVYEVAEAIEQNDMAALREELGDLLFQIVFYAQMAKEAGEFDFADVAQEIGDKLVQRHPHVFADADIADAEAQTSAWEQHKARERHAKAAAEQRDPSVLDNVPQALPGLMRAMKLQRRAARVGFDWPDVEPVLAKIEEELAEVREVMANGADPDKLAHEVGDLIFACVNLGRHAGVEPETAVRGVNRRFENRFRRVEQLARQQNQTLARLSLEEMETLWDQAKAEEATAREN</sequence>
<dbReference type="KEGG" id="tee:Tel_01945"/>
<dbReference type="GO" id="GO:0046047">
    <property type="term" value="P:TTP catabolic process"/>
    <property type="evidence" value="ECO:0007669"/>
    <property type="project" value="TreeGrafter"/>
</dbReference>
<proteinExistence type="inferred from homology"/>
<reference evidence="7" key="1">
    <citation type="submission" date="2015-10" db="EMBL/GenBank/DDBJ databases">
        <title>Description of Candidatus Tenderia electrophaga gen. nov, sp. nov., an Uncultivated Electroautotroph from a Biocathode Enrichment.</title>
        <authorList>
            <person name="Eddie B.J."/>
            <person name="Malanoski A.P."/>
            <person name="Wang Z."/>
            <person name="Hall R.J."/>
            <person name="Oh S.D."/>
            <person name="Heiner C."/>
            <person name="Lin B."/>
            <person name="Strycharz-Glaven S.M."/>
        </authorList>
    </citation>
    <scope>NUCLEOTIDE SEQUENCE [LARGE SCALE GENOMIC DNA]</scope>
    <source>
        <strain evidence="7">NRL1</strain>
    </source>
</reference>
<accession>A0A0S2THS1</accession>
<dbReference type="GO" id="GO:0046052">
    <property type="term" value="P:UTP catabolic process"/>
    <property type="evidence" value="ECO:0007669"/>
    <property type="project" value="TreeGrafter"/>
</dbReference>
<evidence type="ECO:0000259" key="6">
    <source>
        <dbReference type="Pfam" id="PF03819"/>
    </source>
</evidence>
<organism evidence="7 8">
    <name type="scientific">Candidatus Tenderia electrophaga</name>
    <dbReference type="NCBI Taxonomy" id="1748243"/>
    <lineage>
        <taxon>Bacteria</taxon>
        <taxon>Pseudomonadati</taxon>
        <taxon>Pseudomonadota</taxon>
        <taxon>Gammaproteobacteria</taxon>
        <taxon>Candidatus Tenderiales</taxon>
        <taxon>Candidatus Tenderiaceae</taxon>
        <taxon>Candidatus Tenderia</taxon>
    </lineage>
</organism>
<dbReference type="FunFam" id="1.10.287.1080:FF:000001">
    <property type="entry name" value="Nucleoside triphosphate pyrophosphohydrolase"/>
    <property type="match status" value="1"/>
</dbReference>
<evidence type="ECO:0000313" key="7">
    <source>
        <dbReference type="EMBL" id="ALP54698.1"/>
    </source>
</evidence>
<evidence type="ECO:0000256" key="4">
    <source>
        <dbReference type="ARBA" id="ARBA00074799"/>
    </source>
</evidence>
<feature type="coiled-coil region" evidence="5">
    <location>
        <begin position="221"/>
        <end position="267"/>
    </location>
</feature>
<dbReference type="InterPro" id="IPR021130">
    <property type="entry name" value="PRib-ATP_PPHydrolase-like"/>
</dbReference>
<dbReference type="NCBIfam" id="TIGR00444">
    <property type="entry name" value="mazG"/>
    <property type="match status" value="1"/>
</dbReference>
<dbReference type="Pfam" id="PF01503">
    <property type="entry name" value="PRA-PH"/>
    <property type="match status" value="1"/>
</dbReference>
<dbReference type="PANTHER" id="PTHR30522">
    <property type="entry name" value="NUCLEOSIDE TRIPHOSPHATE PYROPHOSPHOHYDROLASE"/>
    <property type="match status" value="1"/>
</dbReference>
<comment type="similarity">
    <text evidence="2">Belongs to the nucleoside triphosphate pyrophosphohydrolase family.</text>
</comment>
<dbReference type="Proteomes" id="UP000055136">
    <property type="component" value="Chromosome"/>
</dbReference>
<dbReference type="InterPro" id="IPR048015">
    <property type="entry name" value="NTP-PPase_MazG-like_N"/>
</dbReference>
<evidence type="ECO:0000256" key="3">
    <source>
        <dbReference type="ARBA" id="ARBA00066372"/>
    </source>
</evidence>
<dbReference type="InterPro" id="IPR004518">
    <property type="entry name" value="MazG-like_dom"/>
</dbReference>
<dbReference type="InterPro" id="IPR048011">
    <property type="entry name" value="NTP-PPase_MazG-like_C"/>
</dbReference>
<dbReference type="SUPFAM" id="SSF101386">
    <property type="entry name" value="all-alpha NTP pyrophosphatases"/>
    <property type="match status" value="2"/>
</dbReference>
<keyword evidence="7" id="KW-0378">Hydrolase</keyword>
<keyword evidence="8" id="KW-1185">Reference proteome</keyword>
<dbReference type="EMBL" id="CP013099">
    <property type="protein sequence ID" value="ALP54698.1"/>
    <property type="molecule type" value="Genomic_DNA"/>
</dbReference>
<dbReference type="NCBIfam" id="NF007113">
    <property type="entry name" value="PRK09562.1"/>
    <property type="match status" value="1"/>
</dbReference>
<dbReference type="Pfam" id="PF03819">
    <property type="entry name" value="MazG"/>
    <property type="match status" value="1"/>
</dbReference>
<dbReference type="STRING" id="1748243.Tel_01945"/>